<keyword evidence="1" id="KW-1133">Transmembrane helix</keyword>
<evidence type="ECO:0008006" key="4">
    <source>
        <dbReference type="Google" id="ProtNLM"/>
    </source>
</evidence>
<organism evidence="2 3">
    <name type="scientific">Sulfuricaulis limicola</name>
    <dbReference type="NCBI Taxonomy" id="1620215"/>
    <lineage>
        <taxon>Bacteria</taxon>
        <taxon>Pseudomonadati</taxon>
        <taxon>Pseudomonadota</taxon>
        <taxon>Gammaproteobacteria</taxon>
        <taxon>Acidiferrobacterales</taxon>
        <taxon>Acidiferrobacteraceae</taxon>
        <taxon>Sulfuricaulis</taxon>
    </lineage>
</organism>
<feature type="transmembrane region" description="Helical" evidence="1">
    <location>
        <begin position="196"/>
        <end position="217"/>
    </location>
</feature>
<dbReference type="Proteomes" id="UP000243180">
    <property type="component" value="Chromosome"/>
</dbReference>
<dbReference type="Pfam" id="PF04654">
    <property type="entry name" value="DUF599"/>
    <property type="match status" value="1"/>
</dbReference>
<evidence type="ECO:0000313" key="2">
    <source>
        <dbReference type="EMBL" id="BAV32774.1"/>
    </source>
</evidence>
<sequence>MNTISAFIQTNWRYIVDMTVFVVCVLILGGYQMRLVRRSRQSPTRTVSGMNALARTAWVERVMREDRDVMAVQTLRNSTMAATLMASTAVILILGILNMLANADKIGPALHVLNPTGSHEPGIWIFKLMLILVDFFVAFFSFSLAVRGYNHVGFLINVPKDTGNHGVTPVKVALHLNRASAYYGIGMRTYYFSVPLVLWLFGPVWMLIATVGLLMILNHLDHLPQQED</sequence>
<evidence type="ECO:0000313" key="3">
    <source>
        <dbReference type="Proteomes" id="UP000243180"/>
    </source>
</evidence>
<dbReference type="KEGG" id="slim:SCL_0452"/>
<dbReference type="EMBL" id="AP014879">
    <property type="protein sequence ID" value="BAV32774.1"/>
    <property type="molecule type" value="Genomic_DNA"/>
</dbReference>
<feature type="transmembrane region" description="Helical" evidence="1">
    <location>
        <begin position="12"/>
        <end position="31"/>
    </location>
</feature>
<dbReference type="PANTHER" id="PTHR31168">
    <property type="entry name" value="OS02G0292800 PROTEIN"/>
    <property type="match status" value="1"/>
</dbReference>
<keyword evidence="3" id="KW-1185">Reference proteome</keyword>
<reference evidence="2 3" key="1">
    <citation type="submission" date="2015-05" db="EMBL/GenBank/DDBJ databases">
        <title>Complete genome sequence of a sulfur-oxidizing gammaproteobacterium strain HA5.</title>
        <authorList>
            <person name="Miura A."/>
            <person name="Kojima H."/>
            <person name="Fukui M."/>
        </authorList>
    </citation>
    <scope>NUCLEOTIDE SEQUENCE [LARGE SCALE GENOMIC DNA]</scope>
    <source>
        <strain evidence="2 3">HA5</strain>
    </source>
</reference>
<dbReference type="PANTHER" id="PTHR31168:SF1">
    <property type="entry name" value="DUF599 FAMILY PROTEIN"/>
    <property type="match status" value="1"/>
</dbReference>
<dbReference type="RefSeq" id="WP_172425886.1">
    <property type="nucleotide sequence ID" value="NZ_AP014879.1"/>
</dbReference>
<gene>
    <name evidence="2" type="ORF">SCL_0452</name>
</gene>
<dbReference type="InParanoid" id="A0A1B4XD82"/>
<dbReference type="InterPro" id="IPR006747">
    <property type="entry name" value="DUF599"/>
</dbReference>
<keyword evidence="1" id="KW-0472">Membrane</keyword>
<keyword evidence="1" id="KW-0812">Transmembrane</keyword>
<accession>A0A1B4XD82</accession>
<dbReference type="AlphaFoldDB" id="A0A1B4XD82"/>
<feature type="transmembrane region" description="Helical" evidence="1">
    <location>
        <begin position="80"/>
        <end position="101"/>
    </location>
</feature>
<feature type="transmembrane region" description="Helical" evidence="1">
    <location>
        <begin position="121"/>
        <end position="146"/>
    </location>
</feature>
<evidence type="ECO:0000256" key="1">
    <source>
        <dbReference type="SAM" id="Phobius"/>
    </source>
</evidence>
<protein>
    <recommendedName>
        <fullName evidence="4">DUF599 domain-containing protein</fullName>
    </recommendedName>
</protein>
<name>A0A1B4XD82_9GAMM</name>
<proteinExistence type="predicted"/>